<proteinExistence type="predicted"/>
<dbReference type="Pfam" id="PF00005">
    <property type="entry name" value="ABC_tran"/>
    <property type="match status" value="2"/>
</dbReference>
<evidence type="ECO:0000313" key="12">
    <source>
        <dbReference type="EMBL" id="MBA5685766.1"/>
    </source>
</evidence>
<reference evidence="12 13" key="1">
    <citation type="submission" date="2020-07" db="EMBL/GenBank/DDBJ databases">
        <title>Novel species isolated from subtropical streams in China.</title>
        <authorList>
            <person name="Lu H."/>
        </authorList>
    </citation>
    <scope>NUCLEOTIDE SEQUENCE [LARGE SCALE GENOMIC DNA]</scope>
    <source>
        <strain evidence="12 13">LX47W</strain>
    </source>
</reference>
<evidence type="ECO:0000256" key="3">
    <source>
        <dbReference type="ARBA" id="ARBA00022475"/>
    </source>
</evidence>
<keyword evidence="3" id="KW-1003">Cell membrane</keyword>
<dbReference type="PANTHER" id="PTHR43790:SF4">
    <property type="entry name" value="GUANOSINE IMPORT ATP-BINDING PROTEIN NUPO"/>
    <property type="match status" value="1"/>
</dbReference>
<keyword evidence="4" id="KW-0997">Cell inner membrane</keyword>
<dbReference type="CDD" id="cd03216">
    <property type="entry name" value="ABC_Carb_Monos_I"/>
    <property type="match status" value="1"/>
</dbReference>
<dbReference type="GO" id="GO:0005886">
    <property type="term" value="C:plasma membrane"/>
    <property type="evidence" value="ECO:0007669"/>
    <property type="project" value="UniProtKB-SubCell"/>
</dbReference>
<name>A0A7W2F621_9BURK</name>
<evidence type="ECO:0000256" key="7">
    <source>
        <dbReference type="ARBA" id="ARBA00022741"/>
    </source>
</evidence>
<evidence type="ECO:0000256" key="2">
    <source>
        <dbReference type="ARBA" id="ARBA00022448"/>
    </source>
</evidence>
<dbReference type="GO" id="GO:0005524">
    <property type="term" value="F:ATP binding"/>
    <property type="evidence" value="ECO:0007669"/>
    <property type="project" value="UniProtKB-KW"/>
</dbReference>
<sequence>MNDTAAPATAPRHEPRLQLRGISKIYPSVVANAEVDLTVMPGEIHAVLGENGAGKSTLMKIIYGVTKPDAGQIQWEGREVAIHSPHDARKLGIGMVFQHFALFETLTVAQNISLALDEKVSPEELAPRIRSVSEQYGLPLDPQRLVHSMSVGERQRVEIVRCLLQSPRLLIMDEPTSVLTPDAVLKLFESLRRLAAEGMSILYISHKLDEIQSLCDKATVLRAGRVSGTANPKEESARSLAELMIGRELPTCRHLPRAPGEVRLAIEHLNVASDDPFGVHLQDISLELRSGEIVGIAGISGNGQQELLKAISGERLLAQGDAIRMQGQPVGRLNAAQRRQLGLGFVPEERLGRGAAPALSLADNALLTGYIPAGGAGMVRRGLIQFGAVRTFAREVIARFKVKCGGEASAAASLSGGNLQKFIVGREIMLAPKVVVFAQPTWGVDIGAAMLIRQAIIDLRDQGAAVLVLSEELDELFQMSDRLAVLAQGRLSRAVPAASTTIHQIGVWMSGDFDHVDPPADQPAPGAAHHVTA</sequence>
<comment type="caution">
    <text evidence="12">The sequence shown here is derived from an EMBL/GenBank/DDBJ whole genome shotgun (WGS) entry which is preliminary data.</text>
</comment>
<keyword evidence="9" id="KW-1278">Translocase</keyword>
<dbReference type="FunFam" id="3.40.50.300:FF:000127">
    <property type="entry name" value="Ribose import ATP-binding protein RbsA"/>
    <property type="match status" value="1"/>
</dbReference>
<evidence type="ECO:0000256" key="5">
    <source>
        <dbReference type="ARBA" id="ARBA00022597"/>
    </source>
</evidence>
<dbReference type="PANTHER" id="PTHR43790">
    <property type="entry name" value="CARBOHYDRATE TRANSPORT ATP-BINDING PROTEIN MG119-RELATED"/>
    <property type="match status" value="1"/>
</dbReference>
<keyword evidence="5" id="KW-0762">Sugar transport</keyword>
<evidence type="ECO:0000256" key="1">
    <source>
        <dbReference type="ARBA" id="ARBA00004202"/>
    </source>
</evidence>
<keyword evidence="7" id="KW-0547">Nucleotide-binding</keyword>
<dbReference type="SMART" id="SM00382">
    <property type="entry name" value="AAA"/>
    <property type="match status" value="1"/>
</dbReference>
<dbReference type="PROSITE" id="PS50893">
    <property type="entry name" value="ABC_TRANSPORTER_2"/>
    <property type="match status" value="2"/>
</dbReference>
<keyword evidence="2" id="KW-0813">Transport</keyword>
<dbReference type="InterPro" id="IPR050107">
    <property type="entry name" value="ABC_carbohydrate_import_ATPase"/>
</dbReference>
<dbReference type="CDD" id="cd03215">
    <property type="entry name" value="ABC_Carb_Monos_II"/>
    <property type="match status" value="1"/>
</dbReference>
<organism evidence="12 13">
    <name type="scientific">Rugamonas apoptosis</name>
    <dbReference type="NCBI Taxonomy" id="2758570"/>
    <lineage>
        <taxon>Bacteria</taxon>
        <taxon>Pseudomonadati</taxon>
        <taxon>Pseudomonadota</taxon>
        <taxon>Betaproteobacteria</taxon>
        <taxon>Burkholderiales</taxon>
        <taxon>Oxalobacteraceae</taxon>
        <taxon>Telluria group</taxon>
        <taxon>Rugamonas</taxon>
    </lineage>
</organism>
<evidence type="ECO:0000256" key="9">
    <source>
        <dbReference type="ARBA" id="ARBA00022967"/>
    </source>
</evidence>
<dbReference type="Gene3D" id="3.40.50.300">
    <property type="entry name" value="P-loop containing nucleotide triphosphate hydrolases"/>
    <property type="match status" value="2"/>
</dbReference>
<accession>A0A7W2F621</accession>
<protein>
    <submittedName>
        <fullName evidence="12">ABC transporter ATP-binding protein</fullName>
    </submittedName>
</protein>
<dbReference type="PROSITE" id="PS00211">
    <property type="entry name" value="ABC_TRANSPORTER_1"/>
    <property type="match status" value="2"/>
</dbReference>
<keyword evidence="10" id="KW-0472">Membrane</keyword>
<dbReference type="InterPro" id="IPR003593">
    <property type="entry name" value="AAA+_ATPase"/>
</dbReference>
<dbReference type="RefSeq" id="WP_182151525.1">
    <property type="nucleotide sequence ID" value="NZ_JACEZU010000001.1"/>
</dbReference>
<evidence type="ECO:0000256" key="10">
    <source>
        <dbReference type="ARBA" id="ARBA00023136"/>
    </source>
</evidence>
<keyword evidence="8 12" id="KW-0067">ATP-binding</keyword>
<evidence type="ECO:0000259" key="11">
    <source>
        <dbReference type="PROSITE" id="PS50893"/>
    </source>
</evidence>
<dbReference type="EMBL" id="JACEZU010000001">
    <property type="protein sequence ID" value="MBA5685766.1"/>
    <property type="molecule type" value="Genomic_DNA"/>
</dbReference>
<evidence type="ECO:0000256" key="8">
    <source>
        <dbReference type="ARBA" id="ARBA00022840"/>
    </source>
</evidence>
<dbReference type="GO" id="GO:0016887">
    <property type="term" value="F:ATP hydrolysis activity"/>
    <property type="evidence" value="ECO:0007669"/>
    <property type="project" value="InterPro"/>
</dbReference>
<evidence type="ECO:0000256" key="4">
    <source>
        <dbReference type="ARBA" id="ARBA00022519"/>
    </source>
</evidence>
<dbReference type="SUPFAM" id="SSF52540">
    <property type="entry name" value="P-loop containing nucleoside triphosphate hydrolases"/>
    <property type="match status" value="2"/>
</dbReference>
<keyword evidence="13" id="KW-1185">Reference proteome</keyword>
<evidence type="ECO:0000313" key="13">
    <source>
        <dbReference type="Proteomes" id="UP000573499"/>
    </source>
</evidence>
<dbReference type="Proteomes" id="UP000573499">
    <property type="component" value="Unassembled WGS sequence"/>
</dbReference>
<dbReference type="InterPro" id="IPR017871">
    <property type="entry name" value="ABC_transporter-like_CS"/>
</dbReference>
<comment type="subcellular location">
    <subcellularLocation>
        <location evidence="1">Cell membrane</location>
        <topology evidence="1">Peripheral membrane protein</topology>
    </subcellularLocation>
</comment>
<keyword evidence="6" id="KW-0677">Repeat</keyword>
<feature type="domain" description="ABC transporter" evidence="11">
    <location>
        <begin position="17"/>
        <end position="248"/>
    </location>
</feature>
<dbReference type="InterPro" id="IPR027417">
    <property type="entry name" value="P-loop_NTPase"/>
</dbReference>
<gene>
    <name evidence="12" type="ORF">H3H39_01705</name>
</gene>
<dbReference type="InterPro" id="IPR003439">
    <property type="entry name" value="ABC_transporter-like_ATP-bd"/>
</dbReference>
<dbReference type="AlphaFoldDB" id="A0A7W2F621"/>
<evidence type="ECO:0000256" key="6">
    <source>
        <dbReference type="ARBA" id="ARBA00022737"/>
    </source>
</evidence>
<feature type="domain" description="ABC transporter" evidence="11">
    <location>
        <begin position="266"/>
        <end position="513"/>
    </location>
</feature>